<dbReference type="Gene3D" id="1.10.1200.10">
    <property type="entry name" value="ACP-like"/>
    <property type="match status" value="1"/>
</dbReference>
<sequence length="82" mass="8446">LGELLDAIEQHVGRALDPTLLLEHSTLRTLTDRLHALLPELAAADRTEPSGAPATDDGSATAPPRSDGAPALTVTPRATTAS</sequence>
<feature type="non-terminal residue" evidence="2">
    <location>
        <position position="82"/>
    </location>
</feature>
<dbReference type="EMBL" id="JAAGMU010000597">
    <property type="protein sequence ID" value="NEC79789.1"/>
    <property type="molecule type" value="Genomic_DNA"/>
</dbReference>
<feature type="region of interest" description="Disordered" evidence="1">
    <location>
        <begin position="41"/>
        <end position="82"/>
    </location>
</feature>
<dbReference type="SUPFAM" id="SSF47336">
    <property type="entry name" value="ACP-like"/>
    <property type="match status" value="1"/>
</dbReference>
<dbReference type="AlphaFoldDB" id="A0A6G3TZV8"/>
<comment type="caution">
    <text evidence="2">The sequence shown here is derived from an EMBL/GenBank/DDBJ whole genome shotgun (WGS) entry which is preliminary data.</text>
</comment>
<name>A0A6G3TZV8_9ACTN</name>
<accession>A0A6G3TZV8</accession>
<dbReference type="RefSeq" id="WP_164334156.1">
    <property type="nucleotide sequence ID" value="NZ_JAAGMU010000597.1"/>
</dbReference>
<protein>
    <submittedName>
        <fullName evidence="2">Acyl carrier protein</fullName>
    </submittedName>
</protein>
<evidence type="ECO:0000256" key="1">
    <source>
        <dbReference type="SAM" id="MobiDB-lite"/>
    </source>
</evidence>
<proteinExistence type="predicted"/>
<organism evidence="2">
    <name type="scientific">Streptomyces sp. SID7958</name>
    <dbReference type="NCBI Taxonomy" id="2706093"/>
    <lineage>
        <taxon>Bacteria</taxon>
        <taxon>Bacillati</taxon>
        <taxon>Actinomycetota</taxon>
        <taxon>Actinomycetes</taxon>
        <taxon>Kitasatosporales</taxon>
        <taxon>Streptomycetaceae</taxon>
        <taxon>Streptomyces</taxon>
    </lineage>
</organism>
<dbReference type="InterPro" id="IPR036736">
    <property type="entry name" value="ACP-like_sf"/>
</dbReference>
<feature type="non-terminal residue" evidence="2">
    <location>
        <position position="1"/>
    </location>
</feature>
<evidence type="ECO:0000313" key="2">
    <source>
        <dbReference type="EMBL" id="NEC79789.1"/>
    </source>
</evidence>
<gene>
    <name evidence="2" type="ORF">G3I38_11140</name>
</gene>
<reference evidence="2" key="1">
    <citation type="submission" date="2020-01" db="EMBL/GenBank/DDBJ databases">
        <title>Insect and environment-associated Actinomycetes.</title>
        <authorList>
            <person name="Currrie C."/>
            <person name="Chevrette M."/>
            <person name="Carlson C."/>
            <person name="Stubbendieck R."/>
            <person name="Wendt-Pienkowski E."/>
        </authorList>
    </citation>
    <scope>NUCLEOTIDE SEQUENCE</scope>
    <source>
        <strain evidence="2">SID7958</strain>
    </source>
</reference>